<name>D0W4W2_NEICI</name>
<gene>
    <name evidence="1" type="ORF">NEICINOT_04709</name>
</gene>
<reference evidence="1 2" key="1">
    <citation type="submission" date="2009-10" db="EMBL/GenBank/DDBJ databases">
        <authorList>
            <person name="Weinstock G."/>
            <person name="Sodergren E."/>
            <person name="Clifton S."/>
            <person name="Fulton L."/>
            <person name="Fulton B."/>
            <person name="Courtney L."/>
            <person name="Fronick C."/>
            <person name="Harrison M."/>
            <person name="Strong C."/>
            <person name="Farmer C."/>
            <person name="Delahaunty K."/>
            <person name="Markovic C."/>
            <person name="Hall O."/>
            <person name="Minx P."/>
            <person name="Tomlinson C."/>
            <person name="Mitreva M."/>
            <person name="Nelson J."/>
            <person name="Hou S."/>
            <person name="Wollam A."/>
            <person name="Pepin K.H."/>
            <person name="Johnson M."/>
            <person name="Bhonagiri V."/>
            <person name="Nash W.E."/>
            <person name="Warren W."/>
            <person name="Chinwalla A."/>
            <person name="Mardis E.R."/>
            <person name="Wilson R.K."/>
        </authorList>
    </citation>
    <scope>NUCLEOTIDE SEQUENCE [LARGE SCALE GENOMIC DNA]</scope>
    <source>
        <strain evidence="1 2">ATCC 14685</strain>
    </source>
</reference>
<comment type="caution">
    <text evidence="1">The sequence shown here is derived from an EMBL/GenBank/DDBJ whole genome shotgun (WGS) entry which is preliminary data.</text>
</comment>
<organism evidence="1 2">
    <name type="scientific">Neisseria cinerea ATCC 14685</name>
    <dbReference type="NCBI Taxonomy" id="546262"/>
    <lineage>
        <taxon>Bacteria</taxon>
        <taxon>Pseudomonadati</taxon>
        <taxon>Pseudomonadota</taxon>
        <taxon>Betaproteobacteria</taxon>
        <taxon>Neisseriales</taxon>
        <taxon>Neisseriaceae</taxon>
        <taxon>Neisseria</taxon>
    </lineage>
</organism>
<accession>D0W4W2</accession>
<dbReference type="AlphaFoldDB" id="D0W4W2"/>
<protein>
    <submittedName>
        <fullName evidence="1">Uncharacterized protein</fullName>
    </submittedName>
</protein>
<evidence type="ECO:0000313" key="2">
    <source>
        <dbReference type="Proteomes" id="UP000003294"/>
    </source>
</evidence>
<evidence type="ECO:0000313" key="1">
    <source>
        <dbReference type="EMBL" id="EEZ71083.1"/>
    </source>
</evidence>
<proteinExistence type="predicted"/>
<dbReference type="Proteomes" id="UP000003294">
    <property type="component" value="Unassembled WGS sequence"/>
</dbReference>
<sequence>MWDRHFRRLSEHILFFVLNRRTAHLRKDSPARVSGRLYLLRVSSSVPTCPAAISRKAVTVGLLLRTSSTSGVLPFSSWRARRAATNVRSKWFEIFPVQSSVVIRAILFAFFQEYLKWELDIFAVF</sequence>
<dbReference type="EMBL" id="ACDY02000011">
    <property type="protein sequence ID" value="EEZ71083.1"/>
    <property type="molecule type" value="Genomic_DNA"/>
</dbReference>